<reference evidence="6" key="2">
    <citation type="submission" date="2025-04" db="UniProtKB">
        <authorList>
            <consortium name="RefSeq"/>
        </authorList>
    </citation>
    <scope>IDENTIFICATION</scope>
    <source>
        <tissue evidence="6">Leaf</tissue>
    </source>
</reference>
<keyword evidence="2" id="KW-1133">Transmembrane helix</keyword>
<dbReference type="Proteomes" id="UP000092600">
    <property type="component" value="Unassembled WGS sequence"/>
</dbReference>
<evidence type="ECO:0000313" key="6">
    <source>
        <dbReference type="RefSeq" id="XP_020095934.1"/>
    </source>
</evidence>
<keyword evidence="1" id="KW-0175">Coiled coil</keyword>
<name>A0A199W6T9_ANACO</name>
<protein>
    <submittedName>
        <fullName evidence="6">Uncharacterized protein LOC109715367</fullName>
    </submittedName>
</protein>
<dbReference type="OrthoDB" id="206313at2759"/>
<feature type="transmembrane region" description="Helical" evidence="2">
    <location>
        <begin position="90"/>
        <end position="108"/>
    </location>
</feature>
<dbReference type="RefSeq" id="XP_020095934.1">
    <property type="nucleotide sequence ID" value="XM_020240345.1"/>
</dbReference>
<accession>A0A199W6T9</accession>
<feature type="transmembrane region" description="Helical" evidence="2">
    <location>
        <begin position="21"/>
        <end position="46"/>
    </location>
</feature>
<reference evidence="3 4" key="1">
    <citation type="journal article" date="2016" name="DNA Res.">
        <title>The draft genome of MD-2 pineapple using hybrid error correction of long reads.</title>
        <authorList>
            <person name="Redwan R.M."/>
            <person name="Saidin A."/>
            <person name="Kumar S.V."/>
        </authorList>
    </citation>
    <scope>NUCLEOTIDE SEQUENCE [LARGE SCALE GENOMIC DNA]</scope>
    <source>
        <strain evidence="4">cv. MD2</strain>
        <tissue evidence="3">Leaf</tissue>
    </source>
</reference>
<dbReference type="EMBL" id="LSRQ01000199">
    <property type="protein sequence ID" value="OAY84625.1"/>
    <property type="molecule type" value="Genomic_DNA"/>
</dbReference>
<dbReference type="STRING" id="4615.A0A199W6T9"/>
<feature type="transmembrane region" description="Helical" evidence="2">
    <location>
        <begin position="128"/>
        <end position="148"/>
    </location>
</feature>
<proteinExistence type="predicted"/>
<dbReference type="PANTHER" id="PTHR34965:SF1">
    <property type="entry name" value="OS07G0118300 PROTEIN"/>
    <property type="match status" value="1"/>
</dbReference>
<keyword evidence="5" id="KW-1185">Reference proteome</keyword>
<dbReference type="Proteomes" id="UP000515123">
    <property type="component" value="Linkage group 9"/>
</dbReference>
<organism evidence="3 4">
    <name type="scientific">Ananas comosus</name>
    <name type="common">Pineapple</name>
    <name type="synonym">Ananas ananas</name>
    <dbReference type="NCBI Taxonomy" id="4615"/>
    <lineage>
        <taxon>Eukaryota</taxon>
        <taxon>Viridiplantae</taxon>
        <taxon>Streptophyta</taxon>
        <taxon>Embryophyta</taxon>
        <taxon>Tracheophyta</taxon>
        <taxon>Spermatophyta</taxon>
        <taxon>Magnoliopsida</taxon>
        <taxon>Liliopsida</taxon>
        <taxon>Poales</taxon>
        <taxon>Bromeliaceae</taxon>
        <taxon>Bromelioideae</taxon>
        <taxon>Ananas</taxon>
    </lineage>
</organism>
<feature type="transmembrane region" description="Helical" evidence="2">
    <location>
        <begin position="58"/>
        <end position="78"/>
    </location>
</feature>
<keyword evidence="2" id="KW-0472">Membrane</keyword>
<gene>
    <name evidence="6" type="primary">LOC109715367</name>
    <name evidence="3" type="ORF">ACMD2_09133</name>
</gene>
<dbReference type="GeneID" id="109715367"/>
<evidence type="ECO:0000313" key="3">
    <source>
        <dbReference type="EMBL" id="OAY84625.1"/>
    </source>
</evidence>
<evidence type="ECO:0000256" key="2">
    <source>
        <dbReference type="SAM" id="Phobius"/>
    </source>
</evidence>
<dbReference type="AlphaFoldDB" id="A0A199W6T9"/>
<evidence type="ECO:0000256" key="1">
    <source>
        <dbReference type="SAM" id="Coils"/>
    </source>
</evidence>
<evidence type="ECO:0000313" key="5">
    <source>
        <dbReference type="Proteomes" id="UP000515123"/>
    </source>
</evidence>
<feature type="coiled-coil region" evidence="1">
    <location>
        <begin position="152"/>
        <end position="179"/>
    </location>
</feature>
<keyword evidence="2" id="KW-0812">Transmembrane</keyword>
<dbReference type="PANTHER" id="PTHR34965">
    <property type="entry name" value="OS07G0118300 PROTEIN"/>
    <property type="match status" value="1"/>
</dbReference>
<sequence length="185" mass="21106">MARDREEQGAEGSGTRSRPDAFLIVCRTFSVITGAVALLCVAVNVLSAVLSFKNGYDIFGGIFRCYVVLIALFVAVAETEWSLIFKFCRILEYWPGRGMLQIFVAVMTRAFPDFERRDLMLLQEIACYLLLACGFIYVISGVLCIGYLKRKRQQRETSREQAVKDLEQLERRREELQALLLAERS</sequence>
<evidence type="ECO:0000313" key="4">
    <source>
        <dbReference type="Proteomes" id="UP000092600"/>
    </source>
</evidence>